<dbReference type="SUPFAM" id="SSF48264">
    <property type="entry name" value="Cytochrome P450"/>
    <property type="match status" value="1"/>
</dbReference>
<sequence length="545" mass="61460">MIDFLLNLNLLQQVIIAVIPVILFLVLVNRLTTWEYIVPNEVQWIDRPQEGFGYLRAKARSFSVMKENVMQAYLECNKKGRAAALAIAFGRPQIILPPKYIRWIIDQPESVLSMDPIHNEFHAFVQDGLVGDHSVQEVLRKELTQNLGRMTADINNEIVSALDDIWGNSPEWKMIPLKDSTRTIIARITNRLFVGKDKCRNEDYIRSAVGLGMAVMPETVFQDLIPRPLKGPLSSVVKWINHFYMAGFSRHLQPIVRERIQAVQQMEETAGKKGEDDMSENPDQKLSSLPNDFLTWIVQRAVRRGESPAVIERRVIARVGMANLASIETTTNTMSKCLADITTLGEAQGYRALVTVEAHKVLRDCQNMPAKKDIEKLVHIENALKESLRLAVVFPGLIRQVTSPTGVTLEDGLHLPCGARISVAAYAIHRDDDIWPEAMTYNPARYESPQTPADQTSAKTPSSRLPMSRASESFLSFGLGKRACPGRFFVTDELKLLFAHMFTKYEIQIIPVPPSKAGLFTELTLRGPQEHLLIRRRSEENSVKA</sequence>
<evidence type="ECO:0000256" key="1">
    <source>
        <dbReference type="ARBA" id="ARBA00001971"/>
    </source>
</evidence>
<evidence type="ECO:0000256" key="9">
    <source>
        <dbReference type="RuleBase" id="RU000461"/>
    </source>
</evidence>
<keyword evidence="11" id="KW-0812">Transmembrane</keyword>
<evidence type="ECO:0000256" key="11">
    <source>
        <dbReference type="SAM" id="Phobius"/>
    </source>
</evidence>
<dbReference type="AlphaFoldDB" id="A0A9W9VB98"/>
<name>A0A9W9VB98_9EURO</name>
<feature type="binding site" description="axial binding residue" evidence="8">
    <location>
        <position position="484"/>
    </location>
    <ligand>
        <name>heme</name>
        <dbReference type="ChEBI" id="CHEBI:30413"/>
    </ligand>
    <ligandPart>
        <name>Fe</name>
        <dbReference type="ChEBI" id="CHEBI:18248"/>
    </ligandPart>
</feature>
<dbReference type="OrthoDB" id="1844152at2759"/>
<dbReference type="Gene3D" id="1.10.630.10">
    <property type="entry name" value="Cytochrome P450"/>
    <property type="match status" value="1"/>
</dbReference>
<feature type="region of interest" description="Disordered" evidence="10">
    <location>
        <begin position="266"/>
        <end position="285"/>
    </location>
</feature>
<keyword evidence="11" id="KW-0472">Membrane</keyword>
<keyword evidence="3 8" id="KW-0349">Heme</keyword>
<keyword evidence="11" id="KW-1133">Transmembrane helix</keyword>
<organism evidence="12 13">
    <name type="scientific">Penicillium concentricum</name>
    <dbReference type="NCBI Taxonomy" id="293559"/>
    <lineage>
        <taxon>Eukaryota</taxon>
        <taxon>Fungi</taxon>
        <taxon>Dikarya</taxon>
        <taxon>Ascomycota</taxon>
        <taxon>Pezizomycotina</taxon>
        <taxon>Eurotiomycetes</taxon>
        <taxon>Eurotiomycetidae</taxon>
        <taxon>Eurotiales</taxon>
        <taxon>Aspergillaceae</taxon>
        <taxon>Penicillium</taxon>
    </lineage>
</organism>
<dbReference type="InterPro" id="IPR036396">
    <property type="entry name" value="Cyt_P450_sf"/>
</dbReference>
<evidence type="ECO:0000256" key="5">
    <source>
        <dbReference type="ARBA" id="ARBA00023002"/>
    </source>
</evidence>
<dbReference type="GO" id="GO:0016705">
    <property type="term" value="F:oxidoreductase activity, acting on paired donors, with incorporation or reduction of molecular oxygen"/>
    <property type="evidence" value="ECO:0007669"/>
    <property type="project" value="InterPro"/>
</dbReference>
<evidence type="ECO:0000256" key="4">
    <source>
        <dbReference type="ARBA" id="ARBA00022723"/>
    </source>
</evidence>
<dbReference type="InterPro" id="IPR002403">
    <property type="entry name" value="Cyt_P450_E_grp-IV"/>
</dbReference>
<evidence type="ECO:0000256" key="7">
    <source>
        <dbReference type="ARBA" id="ARBA00023033"/>
    </source>
</evidence>
<dbReference type="GO" id="GO:0005506">
    <property type="term" value="F:iron ion binding"/>
    <property type="evidence" value="ECO:0007669"/>
    <property type="project" value="InterPro"/>
</dbReference>
<reference evidence="12" key="1">
    <citation type="submission" date="2022-12" db="EMBL/GenBank/DDBJ databases">
        <authorList>
            <person name="Petersen C."/>
        </authorList>
    </citation>
    <scope>NUCLEOTIDE SEQUENCE</scope>
    <source>
        <strain evidence="12">IBT 3081</strain>
    </source>
</reference>
<keyword evidence="4 8" id="KW-0479">Metal-binding</keyword>
<evidence type="ECO:0000256" key="2">
    <source>
        <dbReference type="ARBA" id="ARBA00010617"/>
    </source>
</evidence>
<accession>A0A9W9VB98</accession>
<dbReference type="InterPro" id="IPR017972">
    <property type="entry name" value="Cyt_P450_CS"/>
</dbReference>
<dbReference type="RefSeq" id="XP_056580350.1">
    <property type="nucleotide sequence ID" value="XM_056724100.1"/>
</dbReference>
<reference evidence="12" key="2">
    <citation type="journal article" date="2023" name="IMA Fungus">
        <title>Comparative genomic study of the Penicillium genus elucidates a diverse pangenome and 15 lateral gene transfer events.</title>
        <authorList>
            <person name="Petersen C."/>
            <person name="Sorensen T."/>
            <person name="Nielsen M.R."/>
            <person name="Sondergaard T.E."/>
            <person name="Sorensen J.L."/>
            <person name="Fitzpatrick D.A."/>
            <person name="Frisvad J.C."/>
            <person name="Nielsen K.L."/>
        </authorList>
    </citation>
    <scope>NUCLEOTIDE SEQUENCE</scope>
    <source>
        <strain evidence="12">IBT 3081</strain>
    </source>
</reference>
<dbReference type="PRINTS" id="PR00465">
    <property type="entry name" value="EP450IV"/>
</dbReference>
<feature type="region of interest" description="Disordered" evidence="10">
    <location>
        <begin position="445"/>
        <end position="466"/>
    </location>
</feature>
<gene>
    <name evidence="12" type="ORF">N7517_006370</name>
</gene>
<keyword evidence="6 8" id="KW-0408">Iron</keyword>
<evidence type="ECO:0008006" key="14">
    <source>
        <dbReference type="Google" id="ProtNLM"/>
    </source>
</evidence>
<keyword evidence="5 9" id="KW-0560">Oxidoreductase</keyword>
<dbReference type="CDD" id="cd11041">
    <property type="entry name" value="CYP503A1-like"/>
    <property type="match status" value="1"/>
</dbReference>
<dbReference type="GeneID" id="81463283"/>
<comment type="cofactor">
    <cofactor evidence="1 8">
        <name>heme</name>
        <dbReference type="ChEBI" id="CHEBI:30413"/>
    </cofactor>
</comment>
<evidence type="ECO:0000256" key="3">
    <source>
        <dbReference type="ARBA" id="ARBA00022617"/>
    </source>
</evidence>
<proteinExistence type="inferred from homology"/>
<evidence type="ECO:0000313" key="13">
    <source>
        <dbReference type="Proteomes" id="UP001147752"/>
    </source>
</evidence>
<dbReference type="PANTHER" id="PTHR46206:SF1">
    <property type="entry name" value="P450, PUTATIVE (EUROFUNG)-RELATED"/>
    <property type="match status" value="1"/>
</dbReference>
<dbReference type="InterPro" id="IPR001128">
    <property type="entry name" value="Cyt_P450"/>
</dbReference>
<protein>
    <recommendedName>
        <fullName evidence="14">Cytochrome P450</fullName>
    </recommendedName>
</protein>
<evidence type="ECO:0000313" key="12">
    <source>
        <dbReference type="EMBL" id="KAJ5374364.1"/>
    </source>
</evidence>
<dbReference type="GO" id="GO:0020037">
    <property type="term" value="F:heme binding"/>
    <property type="evidence" value="ECO:0007669"/>
    <property type="project" value="InterPro"/>
</dbReference>
<comment type="caution">
    <text evidence="12">The sequence shown here is derived from an EMBL/GenBank/DDBJ whole genome shotgun (WGS) entry which is preliminary data.</text>
</comment>
<dbReference type="GO" id="GO:0043386">
    <property type="term" value="P:mycotoxin biosynthetic process"/>
    <property type="evidence" value="ECO:0007669"/>
    <property type="project" value="UniProtKB-ARBA"/>
</dbReference>
<feature type="compositionally biased region" description="Polar residues" evidence="10">
    <location>
        <begin position="448"/>
        <end position="466"/>
    </location>
</feature>
<keyword evidence="7 9" id="KW-0503">Monooxygenase</keyword>
<keyword evidence="13" id="KW-1185">Reference proteome</keyword>
<dbReference type="PROSITE" id="PS00086">
    <property type="entry name" value="CYTOCHROME_P450"/>
    <property type="match status" value="1"/>
</dbReference>
<dbReference type="EMBL" id="JAPZBT010000002">
    <property type="protein sequence ID" value="KAJ5374364.1"/>
    <property type="molecule type" value="Genomic_DNA"/>
</dbReference>
<comment type="similarity">
    <text evidence="2 9">Belongs to the cytochrome P450 family.</text>
</comment>
<evidence type="ECO:0000256" key="6">
    <source>
        <dbReference type="ARBA" id="ARBA00023004"/>
    </source>
</evidence>
<dbReference type="Pfam" id="PF00067">
    <property type="entry name" value="p450"/>
    <property type="match status" value="1"/>
</dbReference>
<dbReference type="Proteomes" id="UP001147752">
    <property type="component" value="Unassembled WGS sequence"/>
</dbReference>
<feature type="transmembrane region" description="Helical" evidence="11">
    <location>
        <begin position="6"/>
        <end position="28"/>
    </location>
</feature>
<dbReference type="PANTHER" id="PTHR46206">
    <property type="entry name" value="CYTOCHROME P450"/>
    <property type="match status" value="1"/>
</dbReference>
<dbReference type="GO" id="GO:0004497">
    <property type="term" value="F:monooxygenase activity"/>
    <property type="evidence" value="ECO:0007669"/>
    <property type="project" value="UniProtKB-KW"/>
</dbReference>
<evidence type="ECO:0000256" key="8">
    <source>
        <dbReference type="PIRSR" id="PIRSR602403-1"/>
    </source>
</evidence>
<evidence type="ECO:0000256" key="10">
    <source>
        <dbReference type="SAM" id="MobiDB-lite"/>
    </source>
</evidence>